<reference evidence="1 2" key="1">
    <citation type="submission" date="2018-07" db="EMBL/GenBank/DDBJ databases">
        <title>Whole genome Sequencing of Pseudoxanthomonas gei KCTC 32298 (T).</title>
        <authorList>
            <person name="Kumar S."/>
            <person name="Bansal K."/>
            <person name="Kaur A."/>
            <person name="Patil P."/>
            <person name="Sharma S."/>
            <person name="Patil P.B."/>
        </authorList>
    </citation>
    <scope>NUCLEOTIDE SEQUENCE [LARGE SCALE GENOMIC DNA]</scope>
    <source>
        <strain evidence="1 2">KCTC 32298</strain>
    </source>
</reference>
<gene>
    <name evidence="1" type="ORF">DT603_08925</name>
</gene>
<keyword evidence="2" id="KW-1185">Reference proteome</keyword>
<evidence type="ECO:0008006" key="3">
    <source>
        <dbReference type="Google" id="ProtNLM"/>
    </source>
</evidence>
<evidence type="ECO:0000313" key="1">
    <source>
        <dbReference type="EMBL" id="NDK38962.1"/>
    </source>
</evidence>
<dbReference type="RefSeq" id="WP_162349537.1">
    <property type="nucleotide sequence ID" value="NZ_QOVG01000005.1"/>
</dbReference>
<proteinExistence type="predicted"/>
<dbReference type="EMBL" id="QOVG01000005">
    <property type="protein sequence ID" value="NDK38962.1"/>
    <property type="molecule type" value="Genomic_DNA"/>
</dbReference>
<comment type="caution">
    <text evidence="1">The sequence shown here is derived from an EMBL/GenBank/DDBJ whole genome shotgun (WGS) entry which is preliminary data.</text>
</comment>
<protein>
    <recommendedName>
        <fullName evidence="3">STAS/SEC14 domain-containing protein</fullName>
    </recommendedName>
</protein>
<name>A0ABX0AED7_9GAMM</name>
<accession>A0ABX0AED7</accession>
<sequence length="125" mass="14117">MSQDPYSITFSSHVAGLKAWVRGPGTLENTLAYWRAIEAELRRRPAAALLLVDEMRGAALSEEQWRQVVEIMKGGPLDQFRVAHVKPNGLQTIEYCELFAVEAGICARVFTHEAEAVRWLRHGLR</sequence>
<dbReference type="Proteomes" id="UP001429354">
    <property type="component" value="Unassembled WGS sequence"/>
</dbReference>
<evidence type="ECO:0000313" key="2">
    <source>
        <dbReference type="Proteomes" id="UP001429354"/>
    </source>
</evidence>
<organism evidence="1 2">
    <name type="scientific">Pseudoxanthomonas gei</name>
    <dbReference type="NCBI Taxonomy" id="1383030"/>
    <lineage>
        <taxon>Bacteria</taxon>
        <taxon>Pseudomonadati</taxon>
        <taxon>Pseudomonadota</taxon>
        <taxon>Gammaproteobacteria</taxon>
        <taxon>Lysobacterales</taxon>
        <taxon>Lysobacteraceae</taxon>
        <taxon>Pseudoxanthomonas</taxon>
    </lineage>
</organism>